<feature type="transmembrane region" description="Helical" evidence="1">
    <location>
        <begin position="87"/>
        <end position="107"/>
    </location>
</feature>
<feature type="transmembrane region" description="Helical" evidence="1">
    <location>
        <begin position="275"/>
        <end position="292"/>
    </location>
</feature>
<evidence type="ECO:0000256" key="1">
    <source>
        <dbReference type="SAM" id="Phobius"/>
    </source>
</evidence>
<feature type="transmembrane region" description="Helical" evidence="1">
    <location>
        <begin position="137"/>
        <end position="155"/>
    </location>
</feature>
<dbReference type="InterPro" id="IPR037185">
    <property type="entry name" value="EmrE-like"/>
</dbReference>
<gene>
    <name evidence="3" type="primary">Contig8156.g8699</name>
    <name evidence="3" type="ORF">STYLEM_13544</name>
</gene>
<organism evidence="3 4">
    <name type="scientific">Stylonychia lemnae</name>
    <name type="common">Ciliate</name>
    <dbReference type="NCBI Taxonomy" id="5949"/>
    <lineage>
        <taxon>Eukaryota</taxon>
        <taxon>Sar</taxon>
        <taxon>Alveolata</taxon>
        <taxon>Ciliophora</taxon>
        <taxon>Intramacronucleata</taxon>
        <taxon>Spirotrichea</taxon>
        <taxon>Stichotrichia</taxon>
        <taxon>Sporadotrichida</taxon>
        <taxon>Oxytrichidae</taxon>
        <taxon>Stylonychinae</taxon>
        <taxon>Stylonychia</taxon>
    </lineage>
</organism>
<dbReference type="PANTHER" id="PTHR22911:SF137">
    <property type="entry name" value="SOLUTE CARRIER FAMILY 35 MEMBER G2-RELATED"/>
    <property type="match status" value="1"/>
</dbReference>
<dbReference type="SUPFAM" id="SSF103481">
    <property type="entry name" value="Multidrug resistance efflux transporter EmrE"/>
    <property type="match status" value="2"/>
</dbReference>
<dbReference type="AlphaFoldDB" id="A0A078AR84"/>
<feature type="domain" description="EamA" evidence="2">
    <location>
        <begin position="239"/>
        <end position="374"/>
    </location>
</feature>
<dbReference type="EMBL" id="CCKQ01012841">
    <property type="protein sequence ID" value="CDW84481.1"/>
    <property type="molecule type" value="Genomic_DNA"/>
</dbReference>
<feature type="transmembrane region" description="Helical" evidence="1">
    <location>
        <begin position="60"/>
        <end position="81"/>
    </location>
</feature>
<keyword evidence="1" id="KW-0472">Membrane</keyword>
<feature type="transmembrane region" description="Helical" evidence="1">
    <location>
        <begin position="357"/>
        <end position="376"/>
    </location>
</feature>
<dbReference type="Pfam" id="PF00892">
    <property type="entry name" value="EamA"/>
    <property type="match status" value="1"/>
</dbReference>
<dbReference type="InParanoid" id="A0A078AR84"/>
<accession>A0A078AR84</accession>
<evidence type="ECO:0000313" key="4">
    <source>
        <dbReference type="Proteomes" id="UP000039865"/>
    </source>
</evidence>
<name>A0A078AR84_STYLE</name>
<sequence>MTQKNCDSFFVASQEQLNQPLLGKSDDETSGNGKKIKAQVSKQIFADKLFEQNEKPANKIFWIETMFGSLVWGVSSFIYGLLDKQDFAVTCLSWTGFIFISLSYKIFEIYSTPKSSRQDIFESFIGQMRNKENRWHVAFRSINFFLMIWLVIQIGDYSQRANMNYGIILSLNCLSSVFLAIIAWIFFGERFGMITILGMLIVFSGTVLILVSRSDPKSEENQRVNIYSEEDRTYYRYLAIIMGVLYACIGTIRVIQAKFLNKKNGYSPIQFSIDAAFVCGMILFCISAYYFAVGHPTYTLYNFGVSFLASSLTQVWSTVLLRAIVKGVAAPTSAISNTNPIYTTILTAIFLGLTPNILQFAGMLLSTIGVVIMILLK</sequence>
<dbReference type="OrthoDB" id="323235at2759"/>
<evidence type="ECO:0000313" key="3">
    <source>
        <dbReference type="EMBL" id="CDW84481.1"/>
    </source>
</evidence>
<feature type="transmembrane region" description="Helical" evidence="1">
    <location>
        <begin position="167"/>
        <end position="187"/>
    </location>
</feature>
<protein>
    <recommendedName>
        <fullName evidence="2">EamA domain-containing protein</fullName>
    </recommendedName>
</protein>
<feature type="transmembrane region" description="Helical" evidence="1">
    <location>
        <begin position="298"/>
        <end position="321"/>
    </location>
</feature>
<feature type="transmembrane region" description="Helical" evidence="1">
    <location>
        <begin position="234"/>
        <end position="255"/>
    </location>
</feature>
<keyword evidence="1" id="KW-0812">Transmembrane</keyword>
<keyword evidence="4" id="KW-1185">Reference proteome</keyword>
<dbReference type="PANTHER" id="PTHR22911">
    <property type="entry name" value="ACYL-MALONYL CONDENSING ENZYME-RELATED"/>
    <property type="match status" value="1"/>
</dbReference>
<feature type="transmembrane region" description="Helical" evidence="1">
    <location>
        <begin position="194"/>
        <end position="214"/>
    </location>
</feature>
<keyword evidence="1" id="KW-1133">Transmembrane helix</keyword>
<dbReference type="GO" id="GO:0016020">
    <property type="term" value="C:membrane"/>
    <property type="evidence" value="ECO:0007669"/>
    <property type="project" value="InterPro"/>
</dbReference>
<proteinExistence type="predicted"/>
<dbReference type="Proteomes" id="UP000039865">
    <property type="component" value="Unassembled WGS sequence"/>
</dbReference>
<evidence type="ECO:0000259" key="2">
    <source>
        <dbReference type="Pfam" id="PF00892"/>
    </source>
</evidence>
<dbReference type="InterPro" id="IPR000620">
    <property type="entry name" value="EamA_dom"/>
</dbReference>
<reference evidence="3 4" key="1">
    <citation type="submission" date="2014-06" db="EMBL/GenBank/DDBJ databases">
        <authorList>
            <person name="Swart Estienne"/>
        </authorList>
    </citation>
    <scope>NUCLEOTIDE SEQUENCE [LARGE SCALE GENOMIC DNA]</scope>
    <source>
        <strain evidence="3 4">130c</strain>
    </source>
</reference>